<evidence type="ECO:0000259" key="2">
    <source>
        <dbReference type="Pfam" id="PF07724"/>
    </source>
</evidence>
<dbReference type="Proteomes" id="UP000195402">
    <property type="component" value="Unassembled WGS sequence"/>
</dbReference>
<accession>A0A200PWX4</accession>
<reference evidence="4 5" key="1">
    <citation type="journal article" date="2017" name="Mol. Plant">
        <title>The Genome of Medicinal Plant Macleaya cordata Provides New Insights into Benzylisoquinoline Alkaloids Metabolism.</title>
        <authorList>
            <person name="Liu X."/>
            <person name="Liu Y."/>
            <person name="Huang P."/>
            <person name="Ma Y."/>
            <person name="Qing Z."/>
            <person name="Tang Q."/>
            <person name="Cao H."/>
            <person name="Cheng P."/>
            <person name="Zheng Y."/>
            <person name="Yuan Z."/>
            <person name="Zhou Y."/>
            <person name="Liu J."/>
            <person name="Tang Z."/>
            <person name="Zhuo Y."/>
            <person name="Zhang Y."/>
            <person name="Yu L."/>
            <person name="Huang J."/>
            <person name="Yang P."/>
            <person name="Peng Q."/>
            <person name="Zhang J."/>
            <person name="Jiang W."/>
            <person name="Zhang Z."/>
            <person name="Lin K."/>
            <person name="Ro D.K."/>
            <person name="Chen X."/>
            <person name="Xiong X."/>
            <person name="Shang Y."/>
            <person name="Huang S."/>
            <person name="Zeng J."/>
        </authorList>
    </citation>
    <scope>NUCLEOTIDE SEQUENCE [LARGE SCALE GENOMIC DNA]</scope>
    <source>
        <strain evidence="5">cv. BLH2017</strain>
        <tissue evidence="4">Root</tissue>
    </source>
</reference>
<dbReference type="InParanoid" id="A0A200PWX4"/>
<dbReference type="InterPro" id="IPR027417">
    <property type="entry name" value="P-loop_NTPase"/>
</dbReference>
<dbReference type="Pfam" id="PF07724">
    <property type="entry name" value="AAA_2"/>
    <property type="match status" value="1"/>
</dbReference>
<keyword evidence="5" id="KW-1185">Reference proteome</keyword>
<dbReference type="GO" id="GO:0005524">
    <property type="term" value="F:ATP binding"/>
    <property type="evidence" value="ECO:0007669"/>
    <property type="project" value="InterPro"/>
</dbReference>
<sequence>MESFIPLGGFFPTPSNLKGLLGSTYQSSSRCHLCNEKFGKEVSAILTGGCTVSLTDQYQTSLPLWLQSAELSTNNGLDLAKVKDDRTVLSTKVTLLQKKWNDICRRLHHNFPASKGDVDRVGSQAFPCIMGFPSVSDRKDRVDNHRITTTNASSNDSGCKNVSVELQKISPQGLGLTIPVVSKIKNDSPSHKQHTRPSKGELSPPCSLSVVLDGHGSPSSAASVTTDLGLGTLYSSSGRDPKKPTCQANKEHLEDSTGCFPTEADLVNENFPNPQVQSSSCSGPDLSGQFDPRDFKMLWKSLKQKVGRQDEAIYAVSRTVACCRAGKERRRGASLKGDIWFSFLGPDRVAKKKLAIALAEMIFGSRESLICVDLASPDGIPQPNTIFDSEEMNGYDLNFRGKTVVDYIVAEIRKKPLSVVFLENVDKADMLVQNCLFQAIRTGKFIDSHGREIGINNAIFAVTSRVIKGNETFTSRKEPAKFSEEKILEVQGWQMQILSRYNPECTTISNKSNVLVSSRNSTSTPAFLNKRKLIETLDMAKRVHKTSNKYLDLNLPIEDLEATQANFETSESGGSLSENSVAWLENFFNLVDESVVFEPFDFDILADEVLKKINETYRNIIGFEGLLEIDSQVMEQVLAAAWLSNSRRSLDNWVEQVLVSSFTEARERYNVRAGTVLKLVTCEGLPVQDQAPGVCLPARIILR</sequence>
<proteinExistence type="predicted"/>
<gene>
    <name evidence="4" type="ORF">BVC80_9093g44</name>
</gene>
<dbReference type="InterPro" id="IPR003959">
    <property type="entry name" value="ATPase_AAA_core"/>
</dbReference>
<protein>
    <submittedName>
        <fullName evidence="4">ATPase</fullName>
    </submittedName>
</protein>
<feature type="domain" description="ATPase AAA-type core" evidence="2">
    <location>
        <begin position="341"/>
        <end position="473"/>
    </location>
</feature>
<dbReference type="GO" id="GO:0016887">
    <property type="term" value="F:ATP hydrolysis activity"/>
    <property type="evidence" value="ECO:0007669"/>
    <property type="project" value="InterPro"/>
</dbReference>
<dbReference type="PANTHER" id="PTHR43572">
    <property type="entry name" value="CHAPERONE PROTEIN CLPD, CHLOROPLASTIC"/>
    <property type="match status" value="1"/>
</dbReference>
<dbReference type="STRING" id="56857.A0A200PWX4"/>
<evidence type="ECO:0000259" key="3">
    <source>
        <dbReference type="Pfam" id="PF26587"/>
    </source>
</evidence>
<evidence type="ECO:0000313" key="5">
    <source>
        <dbReference type="Proteomes" id="UP000195402"/>
    </source>
</evidence>
<comment type="caution">
    <text evidence="4">The sequence shown here is derived from an EMBL/GenBank/DDBJ whole genome shotgun (WGS) entry which is preliminary data.</text>
</comment>
<name>A0A200PWX4_MACCD</name>
<evidence type="ECO:0000313" key="4">
    <source>
        <dbReference type="EMBL" id="OVA02702.1"/>
    </source>
</evidence>
<evidence type="ECO:0000256" key="1">
    <source>
        <dbReference type="SAM" id="MobiDB-lite"/>
    </source>
</evidence>
<dbReference type="OrthoDB" id="1723324at2759"/>
<dbReference type="InterPro" id="IPR051650">
    <property type="entry name" value="SL_signaling_regulator"/>
</dbReference>
<dbReference type="CDD" id="cd19499">
    <property type="entry name" value="RecA-like_ClpB_Hsp104-like"/>
    <property type="match status" value="1"/>
</dbReference>
<dbReference type="Pfam" id="PF26587">
    <property type="entry name" value="AAA_lid_SMAX1"/>
    <property type="match status" value="1"/>
</dbReference>
<feature type="domain" description="SMAX1-like AAA+ ATPase lid" evidence="3">
    <location>
        <begin position="601"/>
        <end position="684"/>
    </location>
</feature>
<dbReference type="SUPFAM" id="SSF52540">
    <property type="entry name" value="P-loop containing nucleoside triphosphate hydrolases"/>
    <property type="match status" value="1"/>
</dbReference>
<dbReference type="PANTHER" id="PTHR43572:SF38">
    <property type="entry name" value="PROTEIN SMAX1-LIKE 6"/>
    <property type="match status" value="1"/>
</dbReference>
<feature type="region of interest" description="Disordered" evidence="1">
    <location>
        <begin position="185"/>
        <end position="207"/>
    </location>
</feature>
<dbReference type="Gene3D" id="3.40.50.300">
    <property type="entry name" value="P-loop containing nucleotide triphosphate hydrolases"/>
    <property type="match status" value="1"/>
</dbReference>
<dbReference type="EMBL" id="MVGT01003948">
    <property type="protein sequence ID" value="OVA02702.1"/>
    <property type="molecule type" value="Genomic_DNA"/>
</dbReference>
<dbReference type="AlphaFoldDB" id="A0A200PWX4"/>
<dbReference type="InterPro" id="IPR058954">
    <property type="entry name" value="AAA_lid_SMAX1"/>
</dbReference>
<dbReference type="OMA" id="RTRCPPI"/>
<organism evidence="4 5">
    <name type="scientific">Macleaya cordata</name>
    <name type="common">Five-seeded plume-poppy</name>
    <name type="synonym">Bocconia cordata</name>
    <dbReference type="NCBI Taxonomy" id="56857"/>
    <lineage>
        <taxon>Eukaryota</taxon>
        <taxon>Viridiplantae</taxon>
        <taxon>Streptophyta</taxon>
        <taxon>Embryophyta</taxon>
        <taxon>Tracheophyta</taxon>
        <taxon>Spermatophyta</taxon>
        <taxon>Magnoliopsida</taxon>
        <taxon>Ranunculales</taxon>
        <taxon>Papaveraceae</taxon>
        <taxon>Papaveroideae</taxon>
        <taxon>Macleaya</taxon>
    </lineage>
</organism>